<dbReference type="Pfam" id="PF01979">
    <property type="entry name" value="Amidohydro_1"/>
    <property type="match status" value="1"/>
</dbReference>
<name>A0A7G8BPL7_9BACT</name>
<feature type="signal peptide" evidence="1">
    <location>
        <begin position="1"/>
        <end position="23"/>
    </location>
</feature>
<dbReference type="InterPro" id="IPR051781">
    <property type="entry name" value="Metallo-dep_Hydrolase"/>
</dbReference>
<dbReference type="Gene3D" id="2.30.40.10">
    <property type="entry name" value="Urease, subunit C, domain 1"/>
    <property type="match status" value="1"/>
</dbReference>
<keyword evidence="4" id="KW-1185">Reference proteome</keyword>
<dbReference type="Proteomes" id="UP000515312">
    <property type="component" value="Chromosome"/>
</dbReference>
<dbReference type="RefSeq" id="WP_186746699.1">
    <property type="nucleotide sequence ID" value="NZ_CP060394.1"/>
</dbReference>
<dbReference type="CDD" id="cd01299">
    <property type="entry name" value="Met_dep_hydrolase_A"/>
    <property type="match status" value="1"/>
</dbReference>
<keyword evidence="1" id="KW-0732">Signal</keyword>
<dbReference type="EMBL" id="CP060394">
    <property type="protein sequence ID" value="QNI34487.1"/>
    <property type="molecule type" value="Genomic_DNA"/>
</dbReference>
<accession>A0A7G8BPL7</accession>
<evidence type="ECO:0000313" key="4">
    <source>
        <dbReference type="Proteomes" id="UP000515312"/>
    </source>
</evidence>
<dbReference type="InterPro" id="IPR006680">
    <property type="entry name" value="Amidohydro-rel"/>
</dbReference>
<dbReference type="SUPFAM" id="SSF51338">
    <property type="entry name" value="Composite domain of metallo-dependent hydrolases"/>
    <property type="match status" value="1"/>
</dbReference>
<reference evidence="3 4" key="1">
    <citation type="submission" date="2020-08" db="EMBL/GenBank/DDBJ databases">
        <title>Edaphobacter telluris sp. nov. and Acidobacterium dinghuensis sp. nov., two acidobacteria isolated from forest soil.</title>
        <authorList>
            <person name="Fu J."/>
            <person name="Qiu L."/>
        </authorList>
    </citation>
    <scope>NUCLEOTIDE SEQUENCE [LARGE SCALE GENOMIC DNA]</scope>
    <source>
        <strain evidence="3">4Y35</strain>
    </source>
</reference>
<sequence length="432" mass="46181">MSSKNPLYLLLAFSTIALLPIQAQTSSSKEIAVHAGRVIDVRSGKVTSDAYILIQGERIQAISTSAPPGDAVIDMSRYTIVPGLIDCHAHILSDPTTQTAGKYLMTSAPQATVRGVANLQVWLAHGFTALRDAGEEYPSYPQFALRDGVAKGLITGPRIVAAGSFVSVTGGHGDGDLLSPDKPGLEQPNTVDTVDDVSRIVRRDIKYGADWIKLMATGGVMDPISDYRVQELSDEQMARAVEVAHRAGRKVMAHAEGTIGIKAAIRAGVDSIEHGTMLDDEGAQMMAQRGTWLVPTLYCFQHDLETGLSKGRDPRSMAKGIDIVKEQGPAFRRALKYHLKIAYGVDDADVDESVSKEFGALVRGGMTPLEALQAATINGATLLSLDKDMGTIEPGKYADLVAVSGDPLTDITVMERVAWVMKSGSVVKPLAQ</sequence>
<dbReference type="SUPFAM" id="SSF51556">
    <property type="entry name" value="Metallo-dependent hydrolases"/>
    <property type="match status" value="1"/>
</dbReference>
<dbReference type="PANTHER" id="PTHR43135:SF3">
    <property type="entry name" value="ALPHA-D-RIBOSE 1-METHYLPHOSPHONATE 5-TRIPHOSPHATE DIPHOSPHATASE"/>
    <property type="match status" value="1"/>
</dbReference>
<dbReference type="InterPro" id="IPR011059">
    <property type="entry name" value="Metal-dep_hydrolase_composite"/>
</dbReference>
<gene>
    <name evidence="3" type="ORF">H7849_11690</name>
</gene>
<evidence type="ECO:0000259" key="2">
    <source>
        <dbReference type="Pfam" id="PF01979"/>
    </source>
</evidence>
<feature type="chain" id="PRO_5028918859" evidence="1">
    <location>
        <begin position="24"/>
        <end position="432"/>
    </location>
</feature>
<organism evidence="3 4">
    <name type="scientific">Alloacidobacterium dinghuense</name>
    <dbReference type="NCBI Taxonomy" id="2763107"/>
    <lineage>
        <taxon>Bacteria</taxon>
        <taxon>Pseudomonadati</taxon>
        <taxon>Acidobacteriota</taxon>
        <taxon>Terriglobia</taxon>
        <taxon>Terriglobales</taxon>
        <taxon>Acidobacteriaceae</taxon>
        <taxon>Alloacidobacterium</taxon>
    </lineage>
</organism>
<dbReference type="KEGG" id="adin:H7849_11690"/>
<evidence type="ECO:0000256" key="1">
    <source>
        <dbReference type="SAM" id="SignalP"/>
    </source>
</evidence>
<proteinExistence type="predicted"/>
<dbReference type="InterPro" id="IPR057744">
    <property type="entry name" value="OTAase-like"/>
</dbReference>
<feature type="domain" description="Amidohydrolase-related" evidence="2">
    <location>
        <begin position="79"/>
        <end position="427"/>
    </location>
</feature>
<protein>
    <submittedName>
        <fullName evidence="3">Amidohydrolase family protein</fullName>
    </submittedName>
</protein>
<dbReference type="GO" id="GO:0016810">
    <property type="term" value="F:hydrolase activity, acting on carbon-nitrogen (but not peptide) bonds"/>
    <property type="evidence" value="ECO:0007669"/>
    <property type="project" value="InterPro"/>
</dbReference>
<keyword evidence="3" id="KW-0378">Hydrolase</keyword>
<evidence type="ECO:0000313" key="3">
    <source>
        <dbReference type="EMBL" id="QNI34487.1"/>
    </source>
</evidence>
<dbReference type="Gene3D" id="3.20.20.140">
    <property type="entry name" value="Metal-dependent hydrolases"/>
    <property type="match status" value="1"/>
</dbReference>
<dbReference type="PANTHER" id="PTHR43135">
    <property type="entry name" value="ALPHA-D-RIBOSE 1-METHYLPHOSPHONATE 5-TRIPHOSPHATE DIPHOSPHATASE"/>
    <property type="match status" value="1"/>
</dbReference>
<dbReference type="InterPro" id="IPR032466">
    <property type="entry name" value="Metal_Hydrolase"/>
</dbReference>
<dbReference type="AlphaFoldDB" id="A0A7G8BPL7"/>